<dbReference type="NCBIfam" id="NF001080">
    <property type="entry name" value="PRK00121.2-2"/>
    <property type="match status" value="1"/>
</dbReference>
<dbReference type="EC" id="2.1.1.33" evidence="7"/>
<dbReference type="PANTHER" id="PTHR23417:SF14">
    <property type="entry name" value="PENTACOTRIPEPTIDE-REPEAT REGION OF PRORP DOMAIN-CONTAINING PROTEIN"/>
    <property type="match status" value="1"/>
</dbReference>
<dbReference type="Pfam" id="PF02390">
    <property type="entry name" value="Methyltransf_4"/>
    <property type="match status" value="1"/>
</dbReference>
<evidence type="ECO:0000256" key="3">
    <source>
        <dbReference type="ARBA" id="ARBA00022603"/>
    </source>
</evidence>
<dbReference type="InterPro" id="IPR055361">
    <property type="entry name" value="tRNA_methyltr_TrmB_bact"/>
</dbReference>
<comment type="similarity">
    <text evidence="7">Belongs to the class I-like SAM-binding methyltransferase superfamily. TrmB family.</text>
</comment>
<evidence type="ECO:0000256" key="5">
    <source>
        <dbReference type="ARBA" id="ARBA00022691"/>
    </source>
</evidence>
<evidence type="ECO:0000313" key="9">
    <source>
        <dbReference type="Proteomes" id="UP000070467"/>
    </source>
</evidence>
<evidence type="ECO:0000313" key="8">
    <source>
        <dbReference type="EMBL" id="KXB58606.1"/>
    </source>
</evidence>
<dbReference type="InterPro" id="IPR003358">
    <property type="entry name" value="tRNA_(Gua-N-7)_MeTrfase_Trmb"/>
</dbReference>
<dbReference type="PROSITE" id="PS51625">
    <property type="entry name" value="SAM_MT_TRMB"/>
    <property type="match status" value="1"/>
</dbReference>
<protein>
    <recommendedName>
        <fullName evidence="7">tRNA (guanine-N(7)-)-methyltransferase</fullName>
        <ecNumber evidence="7">2.1.1.33</ecNumber>
    </recommendedName>
    <alternativeName>
        <fullName evidence="7">tRNA (guanine(46)-N(7))-methyltransferase</fullName>
    </alternativeName>
    <alternativeName>
        <fullName evidence="7">tRNA(m7G46)-methyltransferase</fullName>
    </alternativeName>
</protein>
<comment type="caution">
    <text evidence="8">The sequence shown here is derived from an EMBL/GenBank/DDBJ whole genome shotgun (WGS) entry which is preliminary data.</text>
</comment>
<comment type="catalytic activity">
    <reaction evidence="1 7">
        <text>guanosine(46) in tRNA + S-adenosyl-L-methionine = N(7)-methylguanosine(46) in tRNA + S-adenosyl-L-homocysteine</text>
        <dbReference type="Rhea" id="RHEA:42708"/>
        <dbReference type="Rhea" id="RHEA-COMP:10188"/>
        <dbReference type="Rhea" id="RHEA-COMP:10189"/>
        <dbReference type="ChEBI" id="CHEBI:57856"/>
        <dbReference type="ChEBI" id="CHEBI:59789"/>
        <dbReference type="ChEBI" id="CHEBI:74269"/>
        <dbReference type="ChEBI" id="CHEBI:74480"/>
        <dbReference type="EC" id="2.1.1.33"/>
    </reaction>
</comment>
<evidence type="ECO:0000256" key="1">
    <source>
        <dbReference type="ARBA" id="ARBA00000142"/>
    </source>
</evidence>
<feature type="binding site" evidence="7">
    <location>
        <position position="68"/>
    </location>
    <ligand>
        <name>S-adenosyl-L-methionine</name>
        <dbReference type="ChEBI" id="CHEBI:59789"/>
    </ligand>
</feature>
<feature type="region of interest" description="Interaction with RNA" evidence="7">
    <location>
        <begin position="123"/>
        <end position="128"/>
    </location>
</feature>
<evidence type="ECO:0000256" key="4">
    <source>
        <dbReference type="ARBA" id="ARBA00022679"/>
    </source>
</evidence>
<evidence type="ECO:0000256" key="7">
    <source>
        <dbReference type="HAMAP-Rule" id="MF_01057"/>
    </source>
</evidence>
<proteinExistence type="inferred from homology"/>
<keyword evidence="4 7" id="KW-0808">Transferase</keyword>
<keyword evidence="9" id="KW-1185">Reference proteome</keyword>
<dbReference type="NCBIfam" id="TIGR00091">
    <property type="entry name" value="tRNA (guanosine(46)-N7)-methyltransferase TrmB"/>
    <property type="match status" value="1"/>
</dbReference>
<evidence type="ECO:0000256" key="6">
    <source>
        <dbReference type="ARBA" id="ARBA00022694"/>
    </source>
</evidence>
<organism evidence="8 9">
    <name type="scientific">Gemelliphila asaccharolytica</name>
    <dbReference type="NCBI Taxonomy" id="502393"/>
    <lineage>
        <taxon>Bacteria</taxon>
        <taxon>Bacillati</taxon>
        <taxon>Bacillota</taxon>
        <taxon>Bacilli</taxon>
        <taxon>Bacillales</taxon>
        <taxon>Gemellaceae</taxon>
        <taxon>Gemelliphila</taxon>
    </lineage>
</organism>
<keyword evidence="5 7" id="KW-0949">S-adenosyl-L-methionine</keyword>
<dbReference type="Gene3D" id="3.40.50.150">
    <property type="entry name" value="Vaccinia Virus protein VP39"/>
    <property type="match status" value="1"/>
</dbReference>
<keyword evidence="3 7" id="KW-0489">Methyltransferase</keyword>
<feature type="binding site" evidence="7">
    <location>
        <begin position="191"/>
        <end position="194"/>
    </location>
    <ligand>
        <name>substrate</name>
    </ligand>
</feature>
<feature type="binding site" evidence="7">
    <location>
        <position position="153"/>
    </location>
    <ligand>
        <name>substrate</name>
    </ligand>
</feature>
<comment type="function">
    <text evidence="2 7">Catalyzes the formation of N(7)-methylguanine at position 46 (m7G46) in tRNA.</text>
</comment>
<comment type="pathway">
    <text evidence="7">tRNA modification; N(7)-methylguanine-tRNA biosynthesis.</text>
</comment>
<dbReference type="RefSeq" id="WP_066129258.1">
    <property type="nucleotide sequence ID" value="NZ_KQ959861.1"/>
</dbReference>
<keyword evidence="6 7" id="KW-0819">tRNA processing</keyword>
<evidence type="ECO:0000256" key="2">
    <source>
        <dbReference type="ARBA" id="ARBA00003015"/>
    </source>
</evidence>
<name>A0ABR5TMP1_9BACL</name>
<dbReference type="PANTHER" id="PTHR23417">
    <property type="entry name" value="3-DEOXY-D-MANNO-OCTULOSONIC-ACID TRANSFERASE/TRNA GUANINE-N 7 - -METHYLTRANSFERASE"/>
    <property type="match status" value="1"/>
</dbReference>
<accession>A0ABR5TMP1</accession>
<sequence length="211" mass="25041">MRVRNNPKSKTRLMNSNLVLVDPREKNNNWNDIFKNSNPIHLEIGSGKGKFIIDMAKKFPRINFIALETQATILCSLLDKLENTSIENIRLIWGNANYITEYFDKQEIEKIYLNFSDPWPKKRHEKRRLTSLSFIDKYLIILGKNNLIEQKTDNINLFEYSLKNFTKKNFSITEISLDLENSDLKNNNIKTEYEDKFTKKGNIIYYAKYER</sequence>
<dbReference type="InterPro" id="IPR029063">
    <property type="entry name" value="SAM-dependent_MTases_sf"/>
</dbReference>
<gene>
    <name evidence="7" type="primary">trmB</name>
    <name evidence="8" type="ORF">HMPREF1871_00372</name>
</gene>
<feature type="binding site" evidence="7">
    <location>
        <position position="121"/>
    </location>
    <ligand>
        <name>substrate</name>
    </ligand>
</feature>
<feature type="binding site" evidence="7">
    <location>
        <position position="117"/>
    </location>
    <ligand>
        <name>S-adenosyl-L-methionine</name>
        <dbReference type="ChEBI" id="CHEBI:59789"/>
    </ligand>
</feature>
<dbReference type="Proteomes" id="UP000070467">
    <property type="component" value="Unassembled WGS sequence"/>
</dbReference>
<dbReference type="SUPFAM" id="SSF53335">
    <property type="entry name" value="S-adenosyl-L-methionine-dependent methyltransferases"/>
    <property type="match status" value="1"/>
</dbReference>
<feature type="binding site" evidence="7">
    <location>
        <position position="95"/>
    </location>
    <ligand>
        <name>S-adenosyl-L-methionine</name>
        <dbReference type="ChEBI" id="CHEBI:59789"/>
    </ligand>
</feature>
<feature type="binding site" evidence="7">
    <location>
        <position position="43"/>
    </location>
    <ligand>
        <name>S-adenosyl-L-methionine</name>
        <dbReference type="ChEBI" id="CHEBI:59789"/>
    </ligand>
</feature>
<dbReference type="EMBL" id="LSDB01000008">
    <property type="protein sequence ID" value="KXB58606.1"/>
    <property type="molecule type" value="Genomic_DNA"/>
</dbReference>
<reference evidence="8 9" key="1">
    <citation type="submission" date="2016-01" db="EMBL/GenBank/DDBJ databases">
        <authorList>
            <person name="Mitreva M."/>
            <person name="Pepin K.H."/>
            <person name="Mihindukulasuriya K.A."/>
            <person name="Fulton R."/>
            <person name="Fronick C."/>
            <person name="O'Laughlin M."/>
            <person name="Miner T."/>
            <person name="Herter B."/>
            <person name="Rosa B.A."/>
            <person name="Cordes M."/>
            <person name="Tomlinson C."/>
            <person name="Wollam A."/>
            <person name="Palsikar V.B."/>
            <person name="Mardis E.R."/>
            <person name="Wilson R.K."/>
        </authorList>
    </citation>
    <scope>NUCLEOTIDE SEQUENCE [LARGE SCALE GENOMIC DNA]</scope>
    <source>
        <strain evidence="8 9">KA00071</strain>
    </source>
</reference>
<dbReference type="HAMAP" id="MF_01057">
    <property type="entry name" value="tRNA_methyltr_TrmB"/>
    <property type="match status" value="1"/>
</dbReference>